<accession>A0A448SVT3</accession>
<dbReference type="Pfam" id="PF13503">
    <property type="entry name" value="DUF4123"/>
    <property type="match status" value="1"/>
</dbReference>
<feature type="domain" description="DUF4123" evidence="1">
    <location>
        <begin position="18"/>
        <end position="138"/>
    </location>
</feature>
<evidence type="ECO:0000313" key="3">
    <source>
        <dbReference type="Proteomes" id="UP000270487"/>
    </source>
</evidence>
<sequence>MESQLQQWLANCASGQRLYAVLSSVSDAQPLKHYYQLDGSRVAEGIYHYTSYKDWHEVMPYLVELSVNSPFLAWVSEASSTDWGWLAVSEQPRQRILDHLRGLTQINLPDGKTVFFRYWDAQFLPLILAASTESQQNQLMGVFSSLWVRQQMIELPAQAAPILTGKVTLEEAQLAKLKQQNQSEQVSQLQRYFTDKYPKRTRLLGDVQVQRFITLIAEKCQTHRLERFNDHCQFLDLACSLGSHFDTDLQLEHIVAPYLTTAVEEPGQLAVLNQQLGLVFVRSMGERLELYLAALERLNILQLNQLPYMYEEQHVVNYVRSLYPERAQYVPIHQMFGLLAQNQNWFQEHGVTTFHGQAVILALQFFLGHKVFDDPLYPWVKVHFADNPINQEDVRLAELVAYTQRRIRKELLMLRKHLEAR</sequence>
<proteinExistence type="predicted"/>
<dbReference type="AlphaFoldDB" id="A0A448SVT3"/>
<evidence type="ECO:0000313" key="2">
    <source>
        <dbReference type="EMBL" id="VEI71749.1"/>
    </source>
</evidence>
<dbReference type="Proteomes" id="UP000270487">
    <property type="component" value="Chromosome"/>
</dbReference>
<evidence type="ECO:0000259" key="1">
    <source>
        <dbReference type="Pfam" id="PF13503"/>
    </source>
</evidence>
<name>A0A448SVT3_SERFO</name>
<dbReference type="InterPro" id="IPR025391">
    <property type="entry name" value="DUF4123"/>
</dbReference>
<dbReference type="EMBL" id="LR134492">
    <property type="protein sequence ID" value="VEI71749.1"/>
    <property type="molecule type" value="Genomic_DNA"/>
</dbReference>
<protein>
    <recommendedName>
        <fullName evidence="1">DUF4123 domain-containing protein</fullName>
    </recommendedName>
</protein>
<organism evidence="2 3">
    <name type="scientific">Serratia fonticola</name>
    <dbReference type="NCBI Taxonomy" id="47917"/>
    <lineage>
        <taxon>Bacteria</taxon>
        <taxon>Pseudomonadati</taxon>
        <taxon>Pseudomonadota</taxon>
        <taxon>Gammaproteobacteria</taxon>
        <taxon>Enterobacterales</taxon>
        <taxon>Yersiniaceae</taxon>
        <taxon>Serratia</taxon>
    </lineage>
</organism>
<reference evidence="2 3" key="1">
    <citation type="submission" date="2018-12" db="EMBL/GenBank/DDBJ databases">
        <authorList>
            <consortium name="Pathogen Informatics"/>
        </authorList>
    </citation>
    <scope>NUCLEOTIDE SEQUENCE [LARGE SCALE GENOMIC DNA]</scope>
    <source>
        <strain evidence="2 3">NCTC13193</strain>
    </source>
</reference>
<gene>
    <name evidence="2" type="ORF">NCTC13193_03446</name>
</gene>